<feature type="transmembrane region" description="Helical" evidence="8">
    <location>
        <begin position="325"/>
        <end position="344"/>
    </location>
</feature>
<dbReference type="GO" id="GO:0005886">
    <property type="term" value="C:plasma membrane"/>
    <property type="evidence" value="ECO:0007669"/>
    <property type="project" value="UniProtKB-SubCell"/>
</dbReference>
<evidence type="ECO:0000313" key="10">
    <source>
        <dbReference type="EMBL" id="PIU35996.1"/>
    </source>
</evidence>
<feature type="transmembrane region" description="Helical" evidence="8">
    <location>
        <begin position="185"/>
        <end position="204"/>
    </location>
</feature>
<evidence type="ECO:0000256" key="6">
    <source>
        <dbReference type="ARBA" id="ARBA00022989"/>
    </source>
</evidence>
<evidence type="ECO:0000256" key="5">
    <source>
        <dbReference type="ARBA" id="ARBA00022692"/>
    </source>
</evidence>
<dbReference type="Pfam" id="PF13231">
    <property type="entry name" value="PMT_2"/>
    <property type="match status" value="1"/>
</dbReference>
<comment type="subcellular location">
    <subcellularLocation>
        <location evidence="1">Cell membrane</location>
        <topology evidence="1">Multi-pass membrane protein</topology>
    </subcellularLocation>
</comment>
<accession>A0A2M6YRQ9</accession>
<keyword evidence="3" id="KW-0328">Glycosyltransferase</keyword>
<keyword evidence="4" id="KW-0808">Transferase</keyword>
<keyword evidence="2" id="KW-1003">Cell membrane</keyword>
<feature type="transmembrane region" description="Helical" evidence="8">
    <location>
        <begin position="270"/>
        <end position="287"/>
    </location>
</feature>
<evidence type="ECO:0000256" key="2">
    <source>
        <dbReference type="ARBA" id="ARBA00022475"/>
    </source>
</evidence>
<dbReference type="PANTHER" id="PTHR33908:SF11">
    <property type="entry name" value="MEMBRANE PROTEIN"/>
    <property type="match status" value="1"/>
</dbReference>
<keyword evidence="6 8" id="KW-1133">Transmembrane helix</keyword>
<dbReference type="PANTHER" id="PTHR33908">
    <property type="entry name" value="MANNOSYLTRANSFERASE YKCB-RELATED"/>
    <property type="match status" value="1"/>
</dbReference>
<feature type="domain" description="Glycosyltransferase RgtA/B/C/D-like" evidence="9">
    <location>
        <begin position="46"/>
        <end position="200"/>
    </location>
</feature>
<feature type="transmembrane region" description="Helical" evidence="8">
    <location>
        <begin position="294"/>
        <end position="313"/>
    </location>
</feature>
<feature type="transmembrane region" description="Helical" evidence="8">
    <location>
        <begin position="150"/>
        <end position="173"/>
    </location>
</feature>
<evidence type="ECO:0000256" key="1">
    <source>
        <dbReference type="ARBA" id="ARBA00004651"/>
    </source>
</evidence>
<dbReference type="InterPro" id="IPR050297">
    <property type="entry name" value="LipidA_mod_glycosyltrf_83"/>
</dbReference>
<sequence>YKLDSFPAGFHGDEAWTGIEARRVLKDGFIGFWSPAALGQATLPVYWTAKIYKLLGVSIFTTRLSFVLLSIFSIPFFYLFIRKILTPRIAVVATFFFVTDSVSLALSRRADYVAANISFFPAIFFLFMAYETDKTVYFITSGVLLGLLNHSYAALWVTPILFVFIWGSLLITQGKKPFTHYINKFLILLLFYFIVASPILAFAIENKDSFFSRSQMISIFSEQGINHARTYLSSGIGPFGILLHNLKATLLMFNFIGDRDPWNTLSEGPILNPIMGIFFLAGFILGLNKYRHKLGTIIFLYFPFFFFLSGSIFTIDAPNIRRSQISAYFTYIFCGLGAVFLYNLLSKKTFFFKKVFRLIFFLIILLTGFHRTWIYFSKISVGWTTKNVLCYQLVKIADFVNTLPKDTFVYFYSSRWKYRYETLRFLLADYQGEDKSREFGKYDLIASTKTNNLVYIFLPEYNNALEAVEKLYPEGRKQIHYNTDGTLLKESDRGKKHIFKLKFKKDRYVNRHY</sequence>
<organism evidence="10 11">
    <name type="scientific">Candidatus Shapirobacteria bacterium CG07_land_8_20_14_0_80_39_18</name>
    <dbReference type="NCBI Taxonomy" id="1974882"/>
    <lineage>
        <taxon>Bacteria</taxon>
        <taxon>Candidatus Shapironibacteriota</taxon>
    </lineage>
</organism>
<dbReference type="AlphaFoldDB" id="A0A2M6YRQ9"/>
<evidence type="ECO:0000259" key="9">
    <source>
        <dbReference type="Pfam" id="PF13231"/>
    </source>
</evidence>
<evidence type="ECO:0000256" key="7">
    <source>
        <dbReference type="ARBA" id="ARBA00023136"/>
    </source>
</evidence>
<protein>
    <recommendedName>
        <fullName evidence="9">Glycosyltransferase RgtA/B/C/D-like domain-containing protein</fullName>
    </recommendedName>
</protein>
<keyword evidence="5 8" id="KW-0812">Transmembrane</keyword>
<evidence type="ECO:0000256" key="4">
    <source>
        <dbReference type="ARBA" id="ARBA00022679"/>
    </source>
</evidence>
<dbReference type="EMBL" id="PEWZ01000044">
    <property type="protein sequence ID" value="PIU35996.1"/>
    <property type="molecule type" value="Genomic_DNA"/>
</dbReference>
<evidence type="ECO:0000313" key="11">
    <source>
        <dbReference type="Proteomes" id="UP000229502"/>
    </source>
</evidence>
<dbReference type="GO" id="GO:0016763">
    <property type="term" value="F:pentosyltransferase activity"/>
    <property type="evidence" value="ECO:0007669"/>
    <property type="project" value="TreeGrafter"/>
</dbReference>
<dbReference type="Proteomes" id="UP000229502">
    <property type="component" value="Unassembled WGS sequence"/>
</dbReference>
<keyword evidence="7 8" id="KW-0472">Membrane</keyword>
<reference evidence="11" key="1">
    <citation type="submission" date="2017-09" db="EMBL/GenBank/DDBJ databases">
        <title>Depth-based differentiation of microbial function through sediment-hosted aquifers and enrichment of novel symbionts in the deep terrestrial subsurface.</title>
        <authorList>
            <person name="Probst A.J."/>
            <person name="Ladd B."/>
            <person name="Jarett J.K."/>
            <person name="Geller-Mcgrath D.E."/>
            <person name="Sieber C.M.K."/>
            <person name="Emerson J.B."/>
            <person name="Anantharaman K."/>
            <person name="Thomas B.C."/>
            <person name="Malmstrom R."/>
            <person name="Stieglmeier M."/>
            <person name="Klingl A."/>
            <person name="Woyke T."/>
            <person name="Ryan C.M."/>
            <person name="Banfield J.F."/>
        </authorList>
    </citation>
    <scope>NUCLEOTIDE SEQUENCE [LARGE SCALE GENOMIC DNA]</scope>
</reference>
<dbReference type="InterPro" id="IPR038731">
    <property type="entry name" value="RgtA/B/C-like"/>
</dbReference>
<feature type="non-terminal residue" evidence="10">
    <location>
        <position position="1"/>
    </location>
</feature>
<proteinExistence type="predicted"/>
<gene>
    <name evidence="10" type="ORF">COT03_00775</name>
</gene>
<name>A0A2M6YRQ9_9BACT</name>
<comment type="caution">
    <text evidence="10">The sequence shown here is derived from an EMBL/GenBank/DDBJ whole genome shotgun (WGS) entry which is preliminary data.</text>
</comment>
<feature type="transmembrane region" description="Helical" evidence="8">
    <location>
        <begin position="356"/>
        <end position="376"/>
    </location>
</feature>
<dbReference type="GO" id="GO:0009103">
    <property type="term" value="P:lipopolysaccharide biosynthetic process"/>
    <property type="evidence" value="ECO:0007669"/>
    <property type="project" value="UniProtKB-ARBA"/>
</dbReference>
<evidence type="ECO:0000256" key="8">
    <source>
        <dbReference type="SAM" id="Phobius"/>
    </source>
</evidence>
<feature type="transmembrane region" description="Helical" evidence="8">
    <location>
        <begin position="113"/>
        <end position="130"/>
    </location>
</feature>
<evidence type="ECO:0000256" key="3">
    <source>
        <dbReference type="ARBA" id="ARBA00022676"/>
    </source>
</evidence>
<feature type="transmembrane region" description="Helical" evidence="8">
    <location>
        <begin position="61"/>
        <end position="81"/>
    </location>
</feature>